<accession>M0QFQ7</accession>
<evidence type="ECO:0000256" key="1">
    <source>
        <dbReference type="ARBA" id="ARBA00001933"/>
    </source>
</evidence>
<dbReference type="eggNOG" id="COG0160">
    <property type="taxonomic scope" value="Bacteria"/>
</dbReference>
<keyword evidence="7" id="KW-1185">Reference proteome</keyword>
<organism evidence="6 7">
    <name type="scientific">Gordonia soli NBRC 108243</name>
    <dbReference type="NCBI Taxonomy" id="1223545"/>
    <lineage>
        <taxon>Bacteria</taxon>
        <taxon>Bacillati</taxon>
        <taxon>Actinomycetota</taxon>
        <taxon>Actinomycetes</taxon>
        <taxon>Mycobacteriales</taxon>
        <taxon>Gordoniaceae</taxon>
        <taxon>Gordonia</taxon>
    </lineage>
</organism>
<evidence type="ECO:0000313" key="7">
    <source>
        <dbReference type="Proteomes" id="UP000011666"/>
    </source>
</evidence>
<proteinExistence type="predicted"/>
<name>M0QFQ7_9ACTN</name>
<dbReference type="InterPro" id="IPR015422">
    <property type="entry name" value="PyrdxlP-dep_Trfase_small"/>
</dbReference>
<keyword evidence="5" id="KW-0663">Pyridoxal phosphate</keyword>
<evidence type="ECO:0000256" key="4">
    <source>
        <dbReference type="ARBA" id="ARBA00022679"/>
    </source>
</evidence>
<keyword evidence="2" id="KW-0028">Amino-acid biosynthesis</keyword>
<dbReference type="GO" id="GO:0030170">
    <property type="term" value="F:pyridoxal phosphate binding"/>
    <property type="evidence" value="ECO:0007669"/>
    <property type="project" value="InterPro"/>
</dbReference>
<dbReference type="GO" id="GO:0042802">
    <property type="term" value="F:identical protein binding"/>
    <property type="evidence" value="ECO:0007669"/>
    <property type="project" value="TreeGrafter"/>
</dbReference>
<evidence type="ECO:0008006" key="8">
    <source>
        <dbReference type="Google" id="ProtNLM"/>
    </source>
</evidence>
<keyword evidence="2" id="KW-0055">Arginine biosynthesis</keyword>
<dbReference type="PANTHER" id="PTHR11986:SF79">
    <property type="entry name" value="ACETYLORNITHINE AMINOTRANSFERASE, MITOCHONDRIAL"/>
    <property type="match status" value="1"/>
</dbReference>
<dbReference type="InterPro" id="IPR005814">
    <property type="entry name" value="Aminotrans_3"/>
</dbReference>
<dbReference type="Gene3D" id="3.90.1150.10">
    <property type="entry name" value="Aspartate Aminotransferase, domain 1"/>
    <property type="match status" value="1"/>
</dbReference>
<dbReference type="CDD" id="cd00610">
    <property type="entry name" value="OAT_like"/>
    <property type="match status" value="1"/>
</dbReference>
<dbReference type="InterPro" id="IPR049704">
    <property type="entry name" value="Aminotrans_3_PPA_site"/>
</dbReference>
<keyword evidence="3" id="KW-0032">Aminotransferase</keyword>
<dbReference type="GO" id="GO:0008483">
    <property type="term" value="F:transaminase activity"/>
    <property type="evidence" value="ECO:0007669"/>
    <property type="project" value="UniProtKB-KW"/>
</dbReference>
<dbReference type="STRING" id="1223545.GS4_08_00190"/>
<dbReference type="Proteomes" id="UP000011666">
    <property type="component" value="Unassembled WGS sequence"/>
</dbReference>
<dbReference type="EMBL" id="BANX01000008">
    <property type="protein sequence ID" value="GAC67435.1"/>
    <property type="molecule type" value="Genomic_DNA"/>
</dbReference>
<evidence type="ECO:0000256" key="3">
    <source>
        <dbReference type="ARBA" id="ARBA00022576"/>
    </source>
</evidence>
<evidence type="ECO:0000313" key="6">
    <source>
        <dbReference type="EMBL" id="GAC67435.1"/>
    </source>
</evidence>
<keyword evidence="4" id="KW-0808">Transferase</keyword>
<dbReference type="Pfam" id="PF00202">
    <property type="entry name" value="Aminotran_3"/>
    <property type="match status" value="1"/>
</dbReference>
<comment type="caution">
    <text evidence="6">The sequence shown here is derived from an EMBL/GenBank/DDBJ whole genome shotgun (WGS) entry which is preliminary data.</text>
</comment>
<evidence type="ECO:0000256" key="2">
    <source>
        <dbReference type="ARBA" id="ARBA00022571"/>
    </source>
</evidence>
<dbReference type="Gene3D" id="3.40.640.10">
    <property type="entry name" value="Type I PLP-dependent aspartate aminotransferase-like (Major domain)"/>
    <property type="match status" value="1"/>
</dbReference>
<dbReference type="InterPro" id="IPR015421">
    <property type="entry name" value="PyrdxlP-dep_Trfase_major"/>
</dbReference>
<dbReference type="PROSITE" id="PS00600">
    <property type="entry name" value="AA_TRANSFER_CLASS_3"/>
    <property type="match status" value="1"/>
</dbReference>
<dbReference type="GO" id="GO:0006526">
    <property type="term" value="P:L-arginine biosynthetic process"/>
    <property type="evidence" value="ECO:0007669"/>
    <property type="project" value="UniProtKB-KW"/>
</dbReference>
<evidence type="ECO:0000256" key="5">
    <source>
        <dbReference type="ARBA" id="ARBA00022898"/>
    </source>
</evidence>
<dbReference type="InterPro" id="IPR050103">
    <property type="entry name" value="Class-III_PLP-dep_AT"/>
</dbReference>
<reference evidence="6 7" key="1">
    <citation type="submission" date="2013-01" db="EMBL/GenBank/DDBJ databases">
        <title>Whole genome shotgun sequence of Gordonia soli NBRC 108243.</title>
        <authorList>
            <person name="Isaki-Nakamura S."/>
            <person name="Hosoyama A."/>
            <person name="Tsuchikane K."/>
            <person name="Ando Y."/>
            <person name="Baba S."/>
            <person name="Ohji S."/>
            <person name="Hamada M."/>
            <person name="Tamura T."/>
            <person name="Yamazoe A."/>
            <person name="Yamazaki S."/>
            <person name="Fujita N."/>
        </authorList>
    </citation>
    <scope>NUCLEOTIDE SEQUENCE [LARGE SCALE GENOMIC DNA]</scope>
    <source>
        <strain evidence="6 7">NBRC 108243</strain>
    </source>
</reference>
<gene>
    <name evidence="6" type="ORF">GS4_08_00190</name>
</gene>
<dbReference type="PANTHER" id="PTHR11986">
    <property type="entry name" value="AMINOTRANSFERASE CLASS III"/>
    <property type="match status" value="1"/>
</dbReference>
<dbReference type="AlphaFoldDB" id="M0QFQ7"/>
<comment type="cofactor">
    <cofactor evidence="1">
        <name>pyridoxal 5'-phosphate</name>
        <dbReference type="ChEBI" id="CHEBI:597326"/>
    </cofactor>
</comment>
<sequence length="255" mass="26849">MEFALADFDHSLRTVTSPDQVAAVFVEPILGEGGCVPAPAGFLAGLRDRADAHGFLLVFDEVQTGFGRTGRFWAHQHDEVRPDVLVAAKGMTGGLPLSVMAASDELMRQGHQGSQGGTFNGNVLACAAAIATLEVIESEQLVQNADRRGVQLMDGLQQIAASRDGFSDVRGRGLMVGCELTLDDHPDPARAAAIQQNCLDSGLMVQRGGPARNVLRLLPALTVSADEVDTALDIIDDAAAGAPSDRELEHSGANR</sequence>
<dbReference type="SUPFAM" id="SSF53383">
    <property type="entry name" value="PLP-dependent transferases"/>
    <property type="match status" value="1"/>
</dbReference>
<dbReference type="InterPro" id="IPR015424">
    <property type="entry name" value="PyrdxlP-dep_Trfase"/>
</dbReference>
<protein>
    <recommendedName>
        <fullName evidence="8">4-aminobutyrate aminotransferase</fullName>
    </recommendedName>
</protein>